<organism evidence="1 2">
    <name type="scientific">Fusarium agapanthi</name>
    <dbReference type="NCBI Taxonomy" id="1803897"/>
    <lineage>
        <taxon>Eukaryota</taxon>
        <taxon>Fungi</taxon>
        <taxon>Dikarya</taxon>
        <taxon>Ascomycota</taxon>
        <taxon>Pezizomycotina</taxon>
        <taxon>Sordariomycetes</taxon>
        <taxon>Hypocreomycetidae</taxon>
        <taxon>Hypocreales</taxon>
        <taxon>Nectriaceae</taxon>
        <taxon>Fusarium</taxon>
        <taxon>Fusarium fujikuroi species complex</taxon>
    </lineage>
</organism>
<dbReference type="AlphaFoldDB" id="A0A9P5AXR9"/>
<name>A0A9P5AXR9_9HYPO</name>
<evidence type="ECO:0000313" key="2">
    <source>
        <dbReference type="Proteomes" id="UP000737391"/>
    </source>
</evidence>
<keyword evidence="2" id="KW-1185">Reference proteome</keyword>
<dbReference type="Proteomes" id="UP000737391">
    <property type="component" value="Unassembled WGS sequence"/>
</dbReference>
<evidence type="ECO:0000313" key="1">
    <source>
        <dbReference type="EMBL" id="KAF4474640.1"/>
    </source>
</evidence>
<reference evidence="1" key="1">
    <citation type="submission" date="2020-01" db="EMBL/GenBank/DDBJ databases">
        <title>Identification and distribution of gene clusters putatively required for synthesis of sphingolipid metabolism inhibitors in phylogenetically diverse species of the filamentous fungus Fusarium.</title>
        <authorList>
            <person name="Kim H.-S."/>
            <person name="Busman M."/>
            <person name="Brown D.W."/>
            <person name="Divon H."/>
            <person name="Uhlig S."/>
            <person name="Proctor R.H."/>
        </authorList>
    </citation>
    <scope>NUCLEOTIDE SEQUENCE</scope>
    <source>
        <strain evidence="1">NRRL 31653</strain>
    </source>
</reference>
<gene>
    <name evidence="1" type="ORF">FAGAP_12794</name>
</gene>
<proteinExistence type="predicted"/>
<protein>
    <submittedName>
        <fullName evidence="1">Uncharacterized protein</fullName>
    </submittedName>
</protein>
<dbReference type="OrthoDB" id="5062850at2759"/>
<comment type="caution">
    <text evidence="1">The sequence shown here is derived from an EMBL/GenBank/DDBJ whole genome shotgun (WGS) entry which is preliminary data.</text>
</comment>
<dbReference type="EMBL" id="LUFC02001451">
    <property type="protein sequence ID" value="KAF4474640.1"/>
    <property type="molecule type" value="Genomic_DNA"/>
</dbReference>
<sequence length="149" mass="17315">MSSLSGQRIWLKHLVLHEDFNSVNDPHTHARGLAPFVQENPSLQIFRRVSLLDCIIGILMRILQRGERIQPEPKWIRSSLSRNIGYWIRDALVVKEVGFPTKCFTLRLEAGSHQDFCTDLLQRIVHRDVAWCRAYKLLEAHGTFQKDDP</sequence>
<accession>A0A9P5AXR9</accession>